<feature type="non-terminal residue" evidence="1">
    <location>
        <position position="53"/>
    </location>
</feature>
<comment type="caution">
    <text evidence="1">The sequence shown here is derived from an EMBL/GenBank/DDBJ whole genome shotgun (WGS) entry which is preliminary data.</text>
</comment>
<dbReference type="AlphaFoldDB" id="A0A8J2KMY0"/>
<name>A0A8J2KMY0_9HEXA</name>
<protein>
    <submittedName>
        <fullName evidence="1">Uncharacterized protein</fullName>
    </submittedName>
</protein>
<evidence type="ECO:0000313" key="2">
    <source>
        <dbReference type="Proteomes" id="UP000708208"/>
    </source>
</evidence>
<sequence length="53" mass="5900">MNGPNGEKHQCGTLVAKETTKLEESKCLRWSQPERWAILHFLCSVLSVGISEG</sequence>
<accession>A0A8J2KMY0</accession>
<reference evidence="1" key="1">
    <citation type="submission" date="2021-06" db="EMBL/GenBank/DDBJ databases">
        <authorList>
            <person name="Hodson N. C."/>
            <person name="Mongue J. A."/>
            <person name="Jaron S. K."/>
        </authorList>
    </citation>
    <scope>NUCLEOTIDE SEQUENCE</scope>
</reference>
<organism evidence="1 2">
    <name type="scientific">Allacma fusca</name>
    <dbReference type="NCBI Taxonomy" id="39272"/>
    <lineage>
        <taxon>Eukaryota</taxon>
        <taxon>Metazoa</taxon>
        <taxon>Ecdysozoa</taxon>
        <taxon>Arthropoda</taxon>
        <taxon>Hexapoda</taxon>
        <taxon>Collembola</taxon>
        <taxon>Symphypleona</taxon>
        <taxon>Sminthuridae</taxon>
        <taxon>Allacma</taxon>
    </lineage>
</organism>
<dbReference type="EMBL" id="CAJVCH010358154">
    <property type="protein sequence ID" value="CAG7815987.1"/>
    <property type="molecule type" value="Genomic_DNA"/>
</dbReference>
<evidence type="ECO:0000313" key="1">
    <source>
        <dbReference type="EMBL" id="CAG7815987.1"/>
    </source>
</evidence>
<gene>
    <name evidence="1" type="ORF">AFUS01_LOCUS26630</name>
</gene>
<keyword evidence="2" id="KW-1185">Reference proteome</keyword>
<dbReference type="Proteomes" id="UP000708208">
    <property type="component" value="Unassembled WGS sequence"/>
</dbReference>
<proteinExistence type="predicted"/>